<keyword evidence="3" id="KW-1185">Reference proteome</keyword>
<dbReference type="RefSeq" id="WP_253758202.1">
    <property type="nucleotide sequence ID" value="NZ_JAMZDZ010000001.1"/>
</dbReference>
<gene>
    <name evidence="2" type="ORF">ACFOZ4_06590</name>
</gene>
<keyword evidence="1" id="KW-0472">Membrane</keyword>
<evidence type="ECO:0000256" key="1">
    <source>
        <dbReference type="SAM" id="Phobius"/>
    </source>
</evidence>
<comment type="caution">
    <text evidence="2">The sequence shown here is derived from an EMBL/GenBank/DDBJ whole genome shotgun (WGS) entry which is preliminary data.</text>
</comment>
<sequence>MSRAPSETEATQALREMFAAEAREVPVVQDLPGVTVRRARKLARRRFTAGGLAVTVAFVLTVAGIGVWRQWTTPVEQSDVAGSTGRVEFEADAQQQVPLGTGTAPLMVDLTVGNRLYDATSGSWRDLKGDAGSGVVRTNVGWLVGGATTVRLLRTDGTQVPLADAIDGWAVSADGSELAVVRGQTLQLNRLSSSGLQNLASGSIPAGWRPIGFLATAVLLATTNRDQFGIWRRDGTFDRAVGLSEVYPSFQSDTFAVVPGSVGRPCLVRVSVSSGRLEREDAAGCHEFLERGATHAVVSPNGQNLATPFDGGLWVINLDRSVTAAAANGAAAPVWIAACASDADAVPVWQDDATVVTAFRGDLVACGVDGVQRTVQMPAGVPSGGGLVTIKR</sequence>
<evidence type="ECO:0008006" key="4">
    <source>
        <dbReference type="Google" id="ProtNLM"/>
    </source>
</evidence>
<proteinExistence type="predicted"/>
<keyword evidence="1" id="KW-0812">Transmembrane</keyword>
<evidence type="ECO:0000313" key="3">
    <source>
        <dbReference type="Proteomes" id="UP001595816"/>
    </source>
</evidence>
<dbReference type="Proteomes" id="UP001595816">
    <property type="component" value="Unassembled WGS sequence"/>
</dbReference>
<dbReference type="SUPFAM" id="SSF82171">
    <property type="entry name" value="DPP6 N-terminal domain-like"/>
    <property type="match status" value="1"/>
</dbReference>
<accession>A0ABV8LIE8</accession>
<feature type="transmembrane region" description="Helical" evidence="1">
    <location>
        <begin position="47"/>
        <end position="68"/>
    </location>
</feature>
<evidence type="ECO:0000313" key="2">
    <source>
        <dbReference type="EMBL" id="MFC4130268.1"/>
    </source>
</evidence>
<protein>
    <recommendedName>
        <fullName evidence="4">LigA protein</fullName>
    </recommendedName>
</protein>
<keyword evidence="1" id="KW-1133">Transmembrane helix</keyword>
<reference evidence="3" key="1">
    <citation type="journal article" date="2019" name="Int. J. Syst. Evol. Microbiol.">
        <title>The Global Catalogue of Microorganisms (GCM) 10K type strain sequencing project: providing services to taxonomists for standard genome sequencing and annotation.</title>
        <authorList>
            <consortium name="The Broad Institute Genomics Platform"/>
            <consortium name="The Broad Institute Genome Sequencing Center for Infectious Disease"/>
            <person name="Wu L."/>
            <person name="Ma J."/>
        </authorList>
    </citation>
    <scope>NUCLEOTIDE SEQUENCE [LARGE SCALE GENOMIC DNA]</scope>
    <source>
        <strain evidence="3">CGMCC 4.7289</strain>
    </source>
</reference>
<organism evidence="2 3">
    <name type="scientific">Hamadaea flava</name>
    <dbReference type="NCBI Taxonomy" id="1742688"/>
    <lineage>
        <taxon>Bacteria</taxon>
        <taxon>Bacillati</taxon>
        <taxon>Actinomycetota</taxon>
        <taxon>Actinomycetes</taxon>
        <taxon>Micromonosporales</taxon>
        <taxon>Micromonosporaceae</taxon>
        <taxon>Hamadaea</taxon>
    </lineage>
</organism>
<dbReference type="EMBL" id="JBHSAY010000005">
    <property type="protein sequence ID" value="MFC4130268.1"/>
    <property type="molecule type" value="Genomic_DNA"/>
</dbReference>
<name>A0ABV8LIE8_9ACTN</name>